<evidence type="ECO:0000256" key="8">
    <source>
        <dbReference type="ARBA" id="ARBA00022857"/>
    </source>
</evidence>
<dbReference type="PANTHER" id="PTHR12592:SF0">
    <property type="entry name" value="ATP-DEPENDENT (S)-NAD(P)H-HYDRATE DEHYDRATASE"/>
    <property type="match status" value="1"/>
</dbReference>
<dbReference type="Gene3D" id="3.40.1190.20">
    <property type="match status" value="1"/>
</dbReference>
<comment type="catalytic activity">
    <reaction evidence="2 18 19">
        <text>(6R)-NADPHX = (6S)-NADPHX</text>
        <dbReference type="Rhea" id="RHEA:32227"/>
        <dbReference type="ChEBI" id="CHEBI:64076"/>
        <dbReference type="ChEBI" id="CHEBI:64077"/>
        <dbReference type="EC" id="5.1.99.6"/>
    </reaction>
</comment>
<keyword evidence="11 18" id="KW-0413">Isomerase</keyword>
<feature type="binding site" evidence="17">
    <location>
        <position position="438"/>
    </location>
    <ligand>
        <name>(6S)-NADPHX</name>
        <dbReference type="ChEBI" id="CHEBI:64076"/>
    </ligand>
</feature>
<evidence type="ECO:0000256" key="19">
    <source>
        <dbReference type="PIRNR" id="PIRNR017184"/>
    </source>
</evidence>
<evidence type="ECO:0000256" key="1">
    <source>
        <dbReference type="ARBA" id="ARBA00000013"/>
    </source>
</evidence>
<evidence type="ECO:0000256" key="12">
    <source>
        <dbReference type="ARBA" id="ARBA00023239"/>
    </source>
</evidence>
<evidence type="ECO:0000256" key="9">
    <source>
        <dbReference type="ARBA" id="ARBA00022958"/>
    </source>
</evidence>
<dbReference type="InterPro" id="IPR004443">
    <property type="entry name" value="YjeF_N_dom"/>
</dbReference>
<evidence type="ECO:0000256" key="17">
    <source>
        <dbReference type="HAMAP-Rule" id="MF_01965"/>
    </source>
</evidence>
<dbReference type="Gene3D" id="3.40.50.10260">
    <property type="entry name" value="YjeF N-terminal domain"/>
    <property type="match status" value="1"/>
</dbReference>
<evidence type="ECO:0000256" key="2">
    <source>
        <dbReference type="ARBA" id="ARBA00000909"/>
    </source>
</evidence>
<feature type="binding site" evidence="18">
    <location>
        <position position="156"/>
    </location>
    <ligand>
        <name>(6S)-NADPHX</name>
        <dbReference type="ChEBI" id="CHEBI:64076"/>
    </ligand>
</feature>
<keyword evidence="8 17" id="KW-0521">NADP</keyword>
<name>A0ABP7NLI5_9BACT</name>
<keyword evidence="6 17" id="KW-0547">Nucleotide-binding</keyword>
<comment type="catalytic activity">
    <reaction evidence="1 18 19">
        <text>(6R)-NADHX = (6S)-NADHX</text>
        <dbReference type="Rhea" id="RHEA:32215"/>
        <dbReference type="ChEBI" id="CHEBI:64074"/>
        <dbReference type="ChEBI" id="CHEBI:64075"/>
        <dbReference type="EC" id="5.1.99.6"/>
    </reaction>
</comment>
<evidence type="ECO:0000313" key="22">
    <source>
        <dbReference type="EMBL" id="GAA3949845.1"/>
    </source>
</evidence>
<dbReference type="Pfam" id="PF03853">
    <property type="entry name" value="YjeF_N"/>
    <property type="match status" value="1"/>
</dbReference>
<keyword evidence="7 17" id="KW-0067">ATP-binding</keyword>
<proteinExistence type="inferred from homology"/>
<evidence type="ECO:0000259" key="21">
    <source>
        <dbReference type="PROSITE" id="PS51385"/>
    </source>
</evidence>
<dbReference type="PANTHER" id="PTHR12592">
    <property type="entry name" value="ATP-DEPENDENT (S)-NAD(P)H-HYDRATE DEHYDRATASE FAMILY MEMBER"/>
    <property type="match status" value="1"/>
</dbReference>
<feature type="domain" description="YjeF N-terminal" evidence="21">
    <location>
        <begin position="9"/>
        <end position="214"/>
    </location>
</feature>
<feature type="binding site" evidence="17">
    <location>
        <position position="437"/>
    </location>
    <ligand>
        <name>AMP</name>
        <dbReference type="ChEBI" id="CHEBI:456215"/>
    </ligand>
</feature>
<feature type="binding site" evidence="18">
    <location>
        <position position="159"/>
    </location>
    <ligand>
        <name>K(+)</name>
        <dbReference type="ChEBI" id="CHEBI:29103"/>
    </ligand>
</feature>
<feature type="binding site" evidence="17">
    <location>
        <begin position="408"/>
        <end position="412"/>
    </location>
    <ligand>
        <name>AMP</name>
        <dbReference type="ChEBI" id="CHEBI:456215"/>
    </ligand>
</feature>
<organism evidence="22 23">
    <name type="scientific">Hymenobacter algoricola</name>
    <dbReference type="NCBI Taxonomy" id="486267"/>
    <lineage>
        <taxon>Bacteria</taxon>
        <taxon>Pseudomonadati</taxon>
        <taxon>Bacteroidota</taxon>
        <taxon>Cytophagia</taxon>
        <taxon>Cytophagales</taxon>
        <taxon>Hymenobacteraceae</taxon>
        <taxon>Hymenobacter</taxon>
    </lineage>
</organism>
<dbReference type="CDD" id="cd01171">
    <property type="entry name" value="YXKO-related"/>
    <property type="match status" value="1"/>
</dbReference>
<comment type="subunit">
    <text evidence="17">Homotetramer.</text>
</comment>
<keyword evidence="10 17" id="KW-0520">NAD</keyword>
<dbReference type="InterPro" id="IPR017953">
    <property type="entry name" value="Carbohydrate_kinase_pred_CS"/>
</dbReference>
<dbReference type="Proteomes" id="UP001499909">
    <property type="component" value="Unassembled WGS sequence"/>
</dbReference>
<gene>
    <name evidence="18" type="primary">nnrE</name>
    <name evidence="17" type="synonym">nnrD</name>
    <name evidence="22" type="ORF">GCM10022406_34660</name>
</gene>
<evidence type="ECO:0000256" key="11">
    <source>
        <dbReference type="ARBA" id="ARBA00023235"/>
    </source>
</evidence>
<comment type="cofactor">
    <cofactor evidence="18 19">
        <name>K(+)</name>
        <dbReference type="ChEBI" id="CHEBI:29103"/>
    </cofactor>
    <text evidence="18 19">Binds 1 potassium ion per subunit.</text>
</comment>
<evidence type="ECO:0000256" key="7">
    <source>
        <dbReference type="ARBA" id="ARBA00022840"/>
    </source>
</evidence>
<dbReference type="RefSeq" id="WP_345116782.1">
    <property type="nucleotide sequence ID" value="NZ_BAABDH010000107.1"/>
</dbReference>
<comment type="caution">
    <text evidence="22">The sequence shown here is derived from an EMBL/GenBank/DDBJ whole genome shotgun (WGS) entry which is preliminary data.</text>
</comment>
<evidence type="ECO:0000256" key="10">
    <source>
        <dbReference type="ARBA" id="ARBA00023027"/>
    </source>
</evidence>
<feature type="binding site" evidence="18">
    <location>
        <begin position="59"/>
        <end position="63"/>
    </location>
    <ligand>
        <name>(6S)-NADPHX</name>
        <dbReference type="ChEBI" id="CHEBI:64076"/>
    </ligand>
</feature>
<dbReference type="PIRSF" id="PIRSF017184">
    <property type="entry name" value="Nnr"/>
    <property type="match status" value="1"/>
</dbReference>
<comment type="similarity">
    <text evidence="3 19">In the N-terminal section; belongs to the NnrE/AIBP family.</text>
</comment>
<feature type="binding site" evidence="18">
    <location>
        <begin position="127"/>
        <end position="133"/>
    </location>
    <ligand>
        <name>(6S)-NADPHX</name>
        <dbReference type="ChEBI" id="CHEBI:64076"/>
    </ligand>
</feature>
<comment type="function">
    <text evidence="17">Catalyzes the dehydration of the S-form of NAD(P)HX at the expense of ADP, which is converted to AMP. Together with NAD(P)HX epimerase, which catalyzes the epimerization of the S- and R-forms, the enzyme allows the repair of both epimers of NAD(P)HX, a damaged form of NAD(P)H that is a result of enzymatic or heat-dependent hydration.</text>
</comment>
<dbReference type="PROSITE" id="PS01050">
    <property type="entry name" value="YJEF_C_2"/>
    <property type="match status" value="1"/>
</dbReference>
<evidence type="ECO:0000256" key="3">
    <source>
        <dbReference type="ARBA" id="ARBA00006001"/>
    </source>
</evidence>
<dbReference type="SUPFAM" id="SSF64153">
    <property type="entry name" value="YjeF N-terminal domain-like"/>
    <property type="match status" value="1"/>
</dbReference>
<dbReference type="PROSITE" id="PS51385">
    <property type="entry name" value="YJEF_N"/>
    <property type="match status" value="1"/>
</dbReference>
<comment type="caution">
    <text evidence="18">Lacks conserved residue(s) required for the propagation of feature annotation.</text>
</comment>
<feature type="binding site" evidence="18">
    <location>
        <position position="123"/>
    </location>
    <ligand>
        <name>K(+)</name>
        <dbReference type="ChEBI" id="CHEBI:29103"/>
    </ligand>
</feature>
<keyword evidence="23" id="KW-1185">Reference proteome</keyword>
<comment type="function">
    <text evidence="14 19">Bifunctional enzyme that catalyzes the epimerization of the S- and R-forms of NAD(P)HX and the dehydration of the S-form of NAD(P)HX at the expense of ADP, which is converted to AMP. This allows the repair of both epimers of NAD(P)HX, a damaged form of NAD(P)H that is a result of enzymatic or heat-dependent hydration.</text>
</comment>
<protein>
    <recommendedName>
        <fullName evidence="19">Bifunctional NAD(P)H-hydrate repair enzyme</fullName>
    </recommendedName>
    <alternativeName>
        <fullName evidence="19">Nicotinamide nucleotide repair protein</fullName>
    </alternativeName>
    <domain>
        <recommendedName>
            <fullName evidence="19">ADP-dependent (S)-NAD(P)H-hydrate dehydratase</fullName>
            <ecNumber evidence="19">4.2.1.136</ecNumber>
        </recommendedName>
        <alternativeName>
            <fullName evidence="19">ADP-dependent NAD(P)HX dehydratase</fullName>
        </alternativeName>
    </domain>
    <domain>
        <recommendedName>
            <fullName evidence="19">NAD(P)H-hydrate epimerase</fullName>
            <ecNumber evidence="19">5.1.99.6</ecNumber>
        </recommendedName>
    </domain>
</protein>
<dbReference type="InterPro" id="IPR000631">
    <property type="entry name" value="CARKD"/>
</dbReference>
<sequence length="503" mass="52974">MKLLTAAQTRQADLATMQEQGIASEALMERAARAFTAWLTARQSPAEAGEILVLCGPGNNGGDGLAIARLLHQRDYAVRVYLLPADHYAADFTLNRQRLPAVPVAELDAAALPTIPADALVVDALFGTGLSRPLTGLAAAVVAHLNQAAARVVAVDIPSGLLADAPQPAKSPVVQARHTVSFELPKLAFLLPRNAACVGRWHVQPIELSRSFLDQVPDALHLIDAALLAGRLPRRATFAHKGTYGHALLLAGSYGKMGAAVLAANACLRSGVGLLTVRGPAAGYDILQTAAPEAMALPDPATDFVTELPGLQPYSAVGIGPGLGREESTRQLLEKLLRQAQVPLVLDADALNLLSESPDLLALLPPDSLLTPHPKEFERLTGPARDDYHRLDLLRDFCRQHQCYTILKGAYSCLGTPGGTLYFNSTGNPGMATGGSGDVLTGVLTALRAQHFSALDAALLGLYAHGRAGDLAARQTGEAGLVAGDLIRFLGPAFQELTTADRF</sequence>
<evidence type="ECO:0000256" key="18">
    <source>
        <dbReference type="HAMAP-Rule" id="MF_01966"/>
    </source>
</evidence>
<feature type="binding site" evidence="17">
    <location>
        <position position="259"/>
    </location>
    <ligand>
        <name>(6S)-NADPHX</name>
        <dbReference type="ChEBI" id="CHEBI:64076"/>
    </ligand>
</feature>
<evidence type="ECO:0000256" key="4">
    <source>
        <dbReference type="ARBA" id="ARBA00009524"/>
    </source>
</evidence>
<dbReference type="InterPro" id="IPR036652">
    <property type="entry name" value="YjeF_N_dom_sf"/>
</dbReference>
<evidence type="ECO:0000256" key="16">
    <source>
        <dbReference type="ARBA" id="ARBA00049209"/>
    </source>
</evidence>
<evidence type="ECO:0000259" key="20">
    <source>
        <dbReference type="PROSITE" id="PS51383"/>
    </source>
</evidence>
<dbReference type="NCBIfam" id="TIGR00197">
    <property type="entry name" value="yjeF_nterm"/>
    <property type="match status" value="1"/>
</dbReference>
<evidence type="ECO:0000256" key="5">
    <source>
        <dbReference type="ARBA" id="ARBA00022723"/>
    </source>
</evidence>
<comment type="similarity">
    <text evidence="18">Belongs to the NnrE/AIBP family.</text>
</comment>
<dbReference type="InterPro" id="IPR030677">
    <property type="entry name" value="Nnr"/>
</dbReference>
<dbReference type="HAMAP" id="MF_01966">
    <property type="entry name" value="NADHX_epimerase"/>
    <property type="match status" value="1"/>
</dbReference>
<comment type="function">
    <text evidence="18">Catalyzes the epimerization of the S- and R-forms of NAD(P)HX, a damaged form of NAD(P)H that is a result of enzymatic or heat-dependent hydration. This is a prerequisite for the S-specific NAD(P)H-hydrate dehydratase to allow the repair of both epimers of NAD(P)HX.</text>
</comment>
<comment type="catalytic activity">
    <reaction evidence="15 17 19">
        <text>(6S)-NADHX + ADP = AMP + phosphate + NADH + H(+)</text>
        <dbReference type="Rhea" id="RHEA:32223"/>
        <dbReference type="ChEBI" id="CHEBI:15378"/>
        <dbReference type="ChEBI" id="CHEBI:43474"/>
        <dbReference type="ChEBI" id="CHEBI:57945"/>
        <dbReference type="ChEBI" id="CHEBI:64074"/>
        <dbReference type="ChEBI" id="CHEBI:456215"/>
        <dbReference type="ChEBI" id="CHEBI:456216"/>
        <dbReference type="EC" id="4.2.1.136"/>
    </reaction>
</comment>
<dbReference type="Pfam" id="PF01256">
    <property type="entry name" value="Carb_kinase"/>
    <property type="match status" value="1"/>
</dbReference>
<keyword evidence="9 18" id="KW-0630">Potassium</keyword>
<evidence type="ECO:0000256" key="13">
    <source>
        <dbReference type="ARBA" id="ARBA00023268"/>
    </source>
</evidence>
<dbReference type="PROSITE" id="PS51383">
    <property type="entry name" value="YJEF_C_3"/>
    <property type="match status" value="1"/>
</dbReference>
<comment type="catalytic activity">
    <reaction evidence="16 17 19">
        <text>(6S)-NADPHX + ADP = AMP + phosphate + NADPH + H(+)</text>
        <dbReference type="Rhea" id="RHEA:32235"/>
        <dbReference type="ChEBI" id="CHEBI:15378"/>
        <dbReference type="ChEBI" id="CHEBI:43474"/>
        <dbReference type="ChEBI" id="CHEBI:57783"/>
        <dbReference type="ChEBI" id="CHEBI:64076"/>
        <dbReference type="ChEBI" id="CHEBI:456215"/>
        <dbReference type="ChEBI" id="CHEBI:456216"/>
        <dbReference type="EC" id="4.2.1.136"/>
    </reaction>
</comment>
<evidence type="ECO:0000256" key="14">
    <source>
        <dbReference type="ARBA" id="ARBA00025153"/>
    </source>
</evidence>
<comment type="similarity">
    <text evidence="4 19">In the C-terminal section; belongs to the NnrD/CARKD family.</text>
</comment>
<dbReference type="EC" id="5.1.99.6" evidence="19"/>
<comment type="similarity">
    <text evidence="17">Belongs to the NnrD/CARKD family.</text>
</comment>
<evidence type="ECO:0000256" key="15">
    <source>
        <dbReference type="ARBA" id="ARBA00048238"/>
    </source>
</evidence>
<feature type="binding site" evidence="18">
    <location>
        <position position="60"/>
    </location>
    <ligand>
        <name>K(+)</name>
        <dbReference type="ChEBI" id="CHEBI:29103"/>
    </ligand>
</feature>
<keyword evidence="13" id="KW-0511">Multifunctional enzyme</keyword>
<comment type="cofactor">
    <cofactor evidence="17">
        <name>Mg(2+)</name>
        <dbReference type="ChEBI" id="CHEBI:18420"/>
    </cofactor>
</comment>
<dbReference type="InterPro" id="IPR029056">
    <property type="entry name" value="Ribokinase-like"/>
</dbReference>
<keyword evidence="12 17" id="KW-0456">Lyase</keyword>
<evidence type="ECO:0000256" key="6">
    <source>
        <dbReference type="ARBA" id="ARBA00022741"/>
    </source>
</evidence>
<feature type="domain" description="YjeF C-terminal" evidence="20">
    <location>
        <begin position="224"/>
        <end position="497"/>
    </location>
</feature>
<evidence type="ECO:0000313" key="23">
    <source>
        <dbReference type="Proteomes" id="UP001499909"/>
    </source>
</evidence>
<feature type="binding site" evidence="17">
    <location>
        <position position="322"/>
    </location>
    <ligand>
        <name>(6S)-NADPHX</name>
        <dbReference type="ChEBI" id="CHEBI:64076"/>
    </ligand>
</feature>
<dbReference type="EMBL" id="BAABDH010000107">
    <property type="protein sequence ID" value="GAA3949845.1"/>
    <property type="molecule type" value="Genomic_DNA"/>
</dbReference>
<dbReference type="SUPFAM" id="SSF53613">
    <property type="entry name" value="Ribokinase-like"/>
    <property type="match status" value="1"/>
</dbReference>
<accession>A0ABP7NLI5</accession>
<dbReference type="EC" id="4.2.1.136" evidence="19"/>
<keyword evidence="5 18" id="KW-0479">Metal-binding</keyword>
<feature type="binding site" evidence="17">
    <location>
        <position position="373"/>
    </location>
    <ligand>
        <name>(6S)-NADPHX</name>
        <dbReference type="ChEBI" id="CHEBI:64076"/>
    </ligand>
</feature>
<dbReference type="HAMAP" id="MF_01965">
    <property type="entry name" value="NADHX_dehydratase"/>
    <property type="match status" value="1"/>
</dbReference>
<reference evidence="23" key="1">
    <citation type="journal article" date="2019" name="Int. J. Syst. Evol. Microbiol.">
        <title>The Global Catalogue of Microorganisms (GCM) 10K type strain sequencing project: providing services to taxonomists for standard genome sequencing and annotation.</title>
        <authorList>
            <consortium name="The Broad Institute Genomics Platform"/>
            <consortium name="The Broad Institute Genome Sequencing Center for Infectious Disease"/>
            <person name="Wu L."/>
            <person name="Ma J."/>
        </authorList>
    </citation>
    <scope>NUCLEOTIDE SEQUENCE [LARGE SCALE GENOMIC DNA]</scope>
    <source>
        <strain evidence="23">JCM 17214</strain>
    </source>
</reference>
<dbReference type="NCBIfam" id="TIGR00196">
    <property type="entry name" value="yjeF_cterm"/>
    <property type="match status" value="1"/>
</dbReference>